<dbReference type="Proteomes" id="UP001229421">
    <property type="component" value="Unassembled WGS sequence"/>
</dbReference>
<evidence type="ECO:0000256" key="1">
    <source>
        <dbReference type="SAM" id="MobiDB-lite"/>
    </source>
</evidence>
<evidence type="ECO:0000313" key="3">
    <source>
        <dbReference type="Proteomes" id="UP001229421"/>
    </source>
</evidence>
<protein>
    <submittedName>
        <fullName evidence="2">Uncharacterized protein</fullName>
    </submittedName>
</protein>
<organism evidence="2 3">
    <name type="scientific">Tagetes erecta</name>
    <name type="common">African marigold</name>
    <dbReference type="NCBI Taxonomy" id="13708"/>
    <lineage>
        <taxon>Eukaryota</taxon>
        <taxon>Viridiplantae</taxon>
        <taxon>Streptophyta</taxon>
        <taxon>Embryophyta</taxon>
        <taxon>Tracheophyta</taxon>
        <taxon>Spermatophyta</taxon>
        <taxon>Magnoliopsida</taxon>
        <taxon>eudicotyledons</taxon>
        <taxon>Gunneridae</taxon>
        <taxon>Pentapetalae</taxon>
        <taxon>asterids</taxon>
        <taxon>campanulids</taxon>
        <taxon>Asterales</taxon>
        <taxon>Asteraceae</taxon>
        <taxon>Asteroideae</taxon>
        <taxon>Heliantheae alliance</taxon>
        <taxon>Tageteae</taxon>
        <taxon>Tagetes</taxon>
    </lineage>
</organism>
<dbReference type="AlphaFoldDB" id="A0AAD8JWY6"/>
<accession>A0AAD8JWY6</accession>
<sequence length="178" mass="20057">MMNTCNQDIEKMISDFQKTLVVMMKQHEQAMSRHKQSMKIRDQVMMTQRLYSIEMDLKHTFTAPSKPPPPPTPKLTSKIPPPMWRAPAAAPKTTPNQPPTQPNPKLKWKPTTAPVLIPTTTASTVPNILKLIVKLMFGKEELKSFISSSFLTDLTLSERLTTIEAMLKLVLQNLSSSS</sequence>
<reference evidence="2" key="1">
    <citation type="journal article" date="2023" name="bioRxiv">
        <title>Improved chromosome-level genome assembly for marigold (Tagetes erecta).</title>
        <authorList>
            <person name="Jiang F."/>
            <person name="Yuan L."/>
            <person name="Wang S."/>
            <person name="Wang H."/>
            <person name="Xu D."/>
            <person name="Wang A."/>
            <person name="Fan W."/>
        </authorList>
    </citation>
    <scope>NUCLEOTIDE SEQUENCE</scope>
    <source>
        <strain evidence="2">WSJ</strain>
        <tissue evidence="2">Leaf</tissue>
    </source>
</reference>
<feature type="compositionally biased region" description="Low complexity" evidence="1">
    <location>
        <begin position="85"/>
        <end position="95"/>
    </location>
</feature>
<keyword evidence="3" id="KW-1185">Reference proteome</keyword>
<feature type="region of interest" description="Disordered" evidence="1">
    <location>
        <begin position="60"/>
        <end position="110"/>
    </location>
</feature>
<feature type="compositionally biased region" description="Pro residues" evidence="1">
    <location>
        <begin position="65"/>
        <end position="84"/>
    </location>
</feature>
<name>A0AAD8JWY6_TARER</name>
<gene>
    <name evidence="2" type="ORF">QVD17_37755</name>
</gene>
<proteinExistence type="predicted"/>
<evidence type="ECO:0000313" key="2">
    <source>
        <dbReference type="EMBL" id="KAK1411209.1"/>
    </source>
</evidence>
<comment type="caution">
    <text evidence="2">The sequence shown here is derived from an EMBL/GenBank/DDBJ whole genome shotgun (WGS) entry which is preliminary data.</text>
</comment>
<dbReference type="EMBL" id="JAUHHV010000010">
    <property type="protein sequence ID" value="KAK1411209.1"/>
    <property type="molecule type" value="Genomic_DNA"/>
</dbReference>